<comment type="similarity">
    <text evidence="1">Belongs to the protein kinase superfamily. CMGC Ser/Thr protein kinase family. CDC2/CDKX subfamily.</text>
</comment>
<dbReference type="GO" id="GO:0005524">
    <property type="term" value="F:ATP binding"/>
    <property type="evidence" value="ECO:0007669"/>
    <property type="project" value="UniProtKB-UniRule"/>
</dbReference>
<keyword evidence="9" id="KW-0808">Transferase</keyword>
<keyword evidence="9" id="KW-0723">Serine/threonine-protein kinase</keyword>
<accession>A0A9W7BM71</accession>
<dbReference type="InterPro" id="IPR050108">
    <property type="entry name" value="CDK"/>
</dbReference>
<evidence type="ECO:0000256" key="4">
    <source>
        <dbReference type="ARBA" id="ARBA00038543"/>
    </source>
</evidence>
<keyword evidence="3 8" id="KW-0067">ATP-binding</keyword>
<protein>
    <recommendedName>
        <fullName evidence="5">Cyclin-dependent kinase 2 homolog</fullName>
    </recommendedName>
    <alternativeName>
        <fullName evidence="6">Cell division control protein 2 homolog</fullName>
    </alternativeName>
    <alternativeName>
        <fullName evidence="7">cdc2-related kinase 2</fullName>
    </alternativeName>
</protein>
<gene>
    <name evidence="11" type="ORF">TrVE_jg9250</name>
</gene>
<proteinExistence type="inferred from homology"/>
<evidence type="ECO:0000256" key="1">
    <source>
        <dbReference type="ARBA" id="ARBA00006485"/>
    </source>
</evidence>
<evidence type="ECO:0000313" key="11">
    <source>
        <dbReference type="EMBL" id="GMH89679.1"/>
    </source>
</evidence>
<keyword evidence="9" id="KW-0418">Kinase</keyword>
<dbReference type="PROSITE" id="PS00108">
    <property type="entry name" value="PROTEIN_KINASE_ST"/>
    <property type="match status" value="1"/>
</dbReference>
<organism evidence="11 12">
    <name type="scientific">Triparma verrucosa</name>
    <dbReference type="NCBI Taxonomy" id="1606542"/>
    <lineage>
        <taxon>Eukaryota</taxon>
        <taxon>Sar</taxon>
        <taxon>Stramenopiles</taxon>
        <taxon>Ochrophyta</taxon>
        <taxon>Bolidophyceae</taxon>
        <taxon>Parmales</taxon>
        <taxon>Triparmaceae</taxon>
        <taxon>Triparma</taxon>
    </lineage>
</organism>
<dbReference type="SUPFAM" id="SSF56112">
    <property type="entry name" value="Protein kinase-like (PK-like)"/>
    <property type="match status" value="1"/>
</dbReference>
<reference evidence="12" key="1">
    <citation type="journal article" date="2023" name="Commun. Biol.">
        <title>Genome analysis of Parmales, the sister group of diatoms, reveals the evolutionary specialization of diatoms from phago-mixotrophs to photoautotrophs.</title>
        <authorList>
            <person name="Ban H."/>
            <person name="Sato S."/>
            <person name="Yoshikawa S."/>
            <person name="Yamada K."/>
            <person name="Nakamura Y."/>
            <person name="Ichinomiya M."/>
            <person name="Sato N."/>
            <person name="Blanc-Mathieu R."/>
            <person name="Endo H."/>
            <person name="Kuwata A."/>
            <person name="Ogata H."/>
        </authorList>
    </citation>
    <scope>NUCLEOTIDE SEQUENCE [LARGE SCALE GENOMIC DNA]</scope>
    <source>
        <strain evidence="12">NIES 3699</strain>
    </source>
</reference>
<evidence type="ECO:0000313" key="12">
    <source>
        <dbReference type="Proteomes" id="UP001165160"/>
    </source>
</evidence>
<dbReference type="InterPro" id="IPR008271">
    <property type="entry name" value="Ser/Thr_kinase_AS"/>
</dbReference>
<evidence type="ECO:0000256" key="2">
    <source>
        <dbReference type="ARBA" id="ARBA00022741"/>
    </source>
</evidence>
<dbReference type="InterPro" id="IPR017441">
    <property type="entry name" value="Protein_kinase_ATP_BS"/>
</dbReference>
<evidence type="ECO:0000256" key="3">
    <source>
        <dbReference type="ARBA" id="ARBA00022840"/>
    </source>
</evidence>
<dbReference type="EMBL" id="BRXX01000097">
    <property type="protein sequence ID" value="GMH89679.1"/>
    <property type="molecule type" value="Genomic_DNA"/>
</dbReference>
<name>A0A9W7BM71_9STRA</name>
<dbReference type="Gene3D" id="3.30.200.20">
    <property type="entry name" value="Phosphorylase Kinase, domain 1"/>
    <property type="match status" value="1"/>
</dbReference>
<dbReference type="Proteomes" id="UP001165160">
    <property type="component" value="Unassembled WGS sequence"/>
</dbReference>
<dbReference type="GO" id="GO:0004674">
    <property type="term" value="F:protein serine/threonine kinase activity"/>
    <property type="evidence" value="ECO:0007669"/>
    <property type="project" value="UniProtKB-KW"/>
</dbReference>
<dbReference type="InterPro" id="IPR011009">
    <property type="entry name" value="Kinase-like_dom_sf"/>
</dbReference>
<sequence length="308" mass="34789">MSSRYKIQKKLGTGTYGVVHSAIPLHPLPSHPPLVAIKRILPYPVTTPKNLQNSYITGGVSISALREIKIMRELSLHEGYLKLYDVFRDEGGAVNLVLEYCETDLSLILLKNVTLPLPLLRSLFHTLFLSLSHLHSLSILHRDLKPDNILITSDRKVKLGDYGLSRYKGYEGMSWEAVTQWYKCPEMLMREGFYDGRIDVWSLGCVLLECFSSPYLFRTAAEGDVLQLKCIFKVLGTPGEEYKNLPGGVRGLKWKGKEGEGLPKSGDSSFDEVLEKCLKIDVKERATCEEILEMDFWKGEKVGLEGYL</sequence>
<evidence type="ECO:0000256" key="6">
    <source>
        <dbReference type="ARBA" id="ARBA00041902"/>
    </source>
</evidence>
<comment type="caution">
    <text evidence="11">The sequence shown here is derived from an EMBL/GenBank/DDBJ whole genome shotgun (WGS) entry which is preliminary data.</text>
</comment>
<feature type="domain" description="Protein kinase" evidence="10">
    <location>
        <begin position="5"/>
        <end position="297"/>
    </location>
</feature>
<evidence type="ECO:0000256" key="8">
    <source>
        <dbReference type="PROSITE-ProRule" id="PRU10141"/>
    </source>
</evidence>
<keyword evidence="2 8" id="KW-0547">Nucleotide-binding</keyword>
<feature type="binding site" evidence="8">
    <location>
        <position position="38"/>
    </location>
    <ligand>
        <name>ATP</name>
        <dbReference type="ChEBI" id="CHEBI:30616"/>
    </ligand>
</feature>
<dbReference type="InterPro" id="IPR000719">
    <property type="entry name" value="Prot_kinase_dom"/>
</dbReference>
<dbReference type="GO" id="GO:0005634">
    <property type="term" value="C:nucleus"/>
    <property type="evidence" value="ECO:0007669"/>
    <property type="project" value="TreeGrafter"/>
</dbReference>
<dbReference type="Gene3D" id="1.10.510.10">
    <property type="entry name" value="Transferase(Phosphotransferase) domain 1"/>
    <property type="match status" value="1"/>
</dbReference>
<evidence type="ECO:0000259" key="10">
    <source>
        <dbReference type="PROSITE" id="PS50011"/>
    </source>
</evidence>
<dbReference type="PANTHER" id="PTHR24056">
    <property type="entry name" value="CELL DIVISION PROTEIN KINASE"/>
    <property type="match status" value="1"/>
</dbReference>
<dbReference type="Pfam" id="PF00069">
    <property type="entry name" value="Pkinase"/>
    <property type="match status" value="1"/>
</dbReference>
<comment type="subunit">
    <text evidence="4">May form a complex composed of at least the catalytic subunit CRK2 and a cyclin.</text>
</comment>
<dbReference type="AlphaFoldDB" id="A0A9W7BM71"/>
<evidence type="ECO:0000256" key="9">
    <source>
        <dbReference type="RuleBase" id="RU000304"/>
    </source>
</evidence>
<dbReference type="PROSITE" id="PS50011">
    <property type="entry name" value="PROTEIN_KINASE_DOM"/>
    <property type="match status" value="1"/>
</dbReference>
<evidence type="ECO:0000256" key="7">
    <source>
        <dbReference type="ARBA" id="ARBA00042858"/>
    </source>
</evidence>
<dbReference type="PROSITE" id="PS00107">
    <property type="entry name" value="PROTEIN_KINASE_ATP"/>
    <property type="match status" value="1"/>
</dbReference>
<dbReference type="SMART" id="SM00220">
    <property type="entry name" value="S_TKc"/>
    <property type="match status" value="1"/>
</dbReference>
<evidence type="ECO:0000256" key="5">
    <source>
        <dbReference type="ARBA" id="ARBA00039612"/>
    </source>
</evidence>
<keyword evidence="12" id="KW-1185">Reference proteome</keyword>